<dbReference type="AlphaFoldDB" id="A0A0F8WQE8"/>
<accession>A0A0F8WQE8</accession>
<proteinExistence type="predicted"/>
<name>A0A0F8WQE8_9ZZZZ</name>
<dbReference type="EMBL" id="LAZR01067961">
    <property type="protein sequence ID" value="KKK50560.1"/>
    <property type="molecule type" value="Genomic_DNA"/>
</dbReference>
<protein>
    <submittedName>
        <fullName evidence="1">Uncharacterized protein</fullName>
    </submittedName>
</protein>
<evidence type="ECO:0000313" key="1">
    <source>
        <dbReference type="EMBL" id="KKK50560.1"/>
    </source>
</evidence>
<gene>
    <name evidence="1" type="ORF">LCGC14_3123810</name>
</gene>
<feature type="non-terminal residue" evidence="1">
    <location>
        <position position="1"/>
    </location>
</feature>
<reference evidence="1" key="1">
    <citation type="journal article" date="2015" name="Nature">
        <title>Complex archaea that bridge the gap between prokaryotes and eukaryotes.</title>
        <authorList>
            <person name="Spang A."/>
            <person name="Saw J.H."/>
            <person name="Jorgensen S.L."/>
            <person name="Zaremba-Niedzwiedzka K."/>
            <person name="Martijn J."/>
            <person name="Lind A.E."/>
            <person name="van Eijk R."/>
            <person name="Schleper C."/>
            <person name="Guy L."/>
            <person name="Ettema T.J."/>
        </authorList>
    </citation>
    <scope>NUCLEOTIDE SEQUENCE</scope>
</reference>
<organism evidence="1">
    <name type="scientific">marine sediment metagenome</name>
    <dbReference type="NCBI Taxonomy" id="412755"/>
    <lineage>
        <taxon>unclassified sequences</taxon>
        <taxon>metagenomes</taxon>
        <taxon>ecological metagenomes</taxon>
    </lineage>
</organism>
<comment type="caution">
    <text evidence="1">The sequence shown here is derived from an EMBL/GenBank/DDBJ whole genome shotgun (WGS) entry which is preliminary data.</text>
</comment>
<sequence>ISTEWEKISHNYEDMKQESSDLDSQINGDTNELNELKIQIEEITTNQLKLTNIQRIKEAGEELDETDILSKRKRLNNSIFLNEILDEVINNTLYEIKLDYLEPITQEITAIWGMIFNDEDRNVSFDQNLNPILKMKNQVLSITD</sequence>